<evidence type="ECO:0000256" key="4">
    <source>
        <dbReference type="ARBA" id="ARBA00023163"/>
    </source>
</evidence>
<protein>
    <recommendedName>
        <fullName evidence="7">BEN domain-containing protein</fullName>
    </recommendedName>
</protein>
<dbReference type="Pfam" id="PF10523">
    <property type="entry name" value="BEN"/>
    <property type="match status" value="2"/>
</dbReference>
<feature type="domain" description="BEN" evidence="7">
    <location>
        <begin position="204"/>
        <end position="317"/>
    </location>
</feature>
<organism evidence="8 9">
    <name type="scientific">Arctia plantaginis</name>
    <name type="common">Wood tiger moth</name>
    <name type="synonym">Phalaena plantaginis</name>
    <dbReference type="NCBI Taxonomy" id="874455"/>
    <lineage>
        <taxon>Eukaryota</taxon>
        <taxon>Metazoa</taxon>
        <taxon>Ecdysozoa</taxon>
        <taxon>Arthropoda</taxon>
        <taxon>Hexapoda</taxon>
        <taxon>Insecta</taxon>
        <taxon>Pterygota</taxon>
        <taxon>Neoptera</taxon>
        <taxon>Endopterygota</taxon>
        <taxon>Lepidoptera</taxon>
        <taxon>Glossata</taxon>
        <taxon>Ditrysia</taxon>
        <taxon>Noctuoidea</taxon>
        <taxon>Erebidae</taxon>
        <taxon>Arctiinae</taxon>
        <taxon>Arctia</taxon>
    </lineage>
</organism>
<feature type="region of interest" description="Disordered" evidence="6">
    <location>
        <begin position="146"/>
        <end position="169"/>
    </location>
</feature>
<dbReference type="PROSITE" id="PS51457">
    <property type="entry name" value="BEN"/>
    <property type="match status" value="1"/>
</dbReference>
<evidence type="ECO:0000256" key="5">
    <source>
        <dbReference type="ARBA" id="ARBA00023242"/>
    </source>
</evidence>
<feature type="region of interest" description="Disordered" evidence="6">
    <location>
        <begin position="1"/>
        <end position="85"/>
    </location>
</feature>
<evidence type="ECO:0000256" key="2">
    <source>
        <dbReference type="ARBA" id="ARBA00022491"/>
    </source>
</evidence>
<evidence type="ECO:0000256" key="6">
    <source>
        <dbReference type="SAM" id="MobiDB-lite"/>
    </source>
</evidence>
<accession>A0A8S0ZR44</accession>
<name>A0A8S0ZR44_ARCPL</name>
<evidence type="ECO:0000256" key="1">
    <source>
        <dbReference type="ARBA" id="ARBA00004123"/>
    </source>
</evidence>
<keyword evidence="2" id="KW-0678">Repressor</keyword>
<evidence type="ECO:0000256" key="3">
    <source>
        <dbReference type="ARBA" id="ARBA00023015"/>
    </source>
</evidence>
<keyword evidence="4" id="KW-0804">Transcription</keyword>
<proteinExistence type="predicted"/>
<keyword evidence="5" id="KW-0539">Nucleus</keyword>
<dbReference type="OrthoDB" id="6422323at2759"/>
<dbReference type="Gene3D" id="1.10.10.2590">
    <property type="entry name" value="BEN domain"/>
    <property type="match status" value="2"/>
</dbReference>
<keyword evidence="3" id="KW-0805">Transcription regulation</keyword>
<comment type="caution">
    <text evidence="8">The sequence shown here is derived from an EMBL/GenBank/DDBJ whole genome shotgun (WGS) entry which is preliminary data.</text>
</comment>
<dbReference type="GO" id="GO:0003714">
    <property type="term" value="F:transcription corepressor activity"/>
    <property type="evidence" value="ECO:0007669"/>
    <property type="project" value="InterPro"/>
</dbReference>
<reference evidence="8 9" key="1">
    <citation type="submission" date="2020-04" db="EMBL/GenBank/DDBJ databases">
        <authorList>
            <person name="Wallbank WR R."/>
            <person name="Pardo Diaz C."/>
            <person name="Kozak K."/>
            <person name="Martin S."/>
            <person name="Jiggins C."/>
            <person name="Moest M."/>
            <person name="Warren A I."/>
            <person name="Byers J.R.P. K."/>
            <person name="Montejo-Kovacevich G."/>
            <person name="Yen C E."/>
        </authorList>
    </citation>
    <scope>NUCLEOTIDE SEQUENCE [LARGE SCALE GENOMIC DNA]</scope>
</reference>
<feature type="compositionally biased region" description="Basic and acidic residues" evidence="6">
    <location>
        <begin position="1"/>
        <end position="14"/>
    </location>
</feature>
<dbReference type="PANTHER" id="PTHR35346:SF1">
    <property type="entry name" value="BEN DOMAIN-CONTAINING PROTEIN 6"/>
    <property type="match status" value="1"/>
</dbReference>
<dbReference type="GO" id="GO:0045746">
    <property type="term" value="P:negative regulation of Notch signaling pathway"/>
    <property type="evidence" value="ECO:0007669"/>
    <property type="project" value="InterPro"/>
</dbReference>
<dbReference type="InterPro" id="IPR018379">
    <property type="entry name" value="BEN_domain"/>
</dbReference>
<evidence type="ECO:0000313" key="9">
    <source>
        <dbReference type="Proteomes" id="UP000494256"/>
    </source>
</evidence>
<gene>
    <name evidence="8" type="ORF">APLA_LOCUS6483</name>
</gene>
<dbReference type="PANTHER" id="PTHR35346">
    <property type="entry name" value="BEN DOMAIN-CONTAINING PROTEIN 6"/>
    <property type="match status" value="1"/>
</dbReference>
<dbReference type="GO" id="GO:0045666">
    <property type="term" value="P:positive regulation of neuron differentiation"/>
    <property type="evidence" value="ECO:0007669"/>
    <property type="project" value="InterPro"/>
</dbReference>
<dbReference type="GO" id="GO:0003677">
    <property type="term" value="F:DNA binding"/>
    <property type="evidence" value="ECO:0007669"/>
    <property type="project" value="InterPro"/>
</dbReference>
<evidence type="ECO:0000259" key="7">
    <source>
        <dbReference type="PROSITE" id="PS51457"/>
    </source>
</evidence>
<dbReference type="GO" id="GO:0005634">
    <property type="term" value="C:nucleus"/>
    <property type="evidence" value="ECO:0007669"/>
    <property type="project" value="UniProtKB-SubCell"/>
</dbReference>
<feature type="compositionally biased region" description="Basic residues" evidence="6">
    <location>
        <begin position="58"/>
        <end position="70"/>
    </location>
</feature>
<sequence>MSKDKSRSEAKDEMTAQPCSSGLGQQDEDGEDFSYSSSDWVPSDEETESCDSDAETKAKKKHLEHCKRQYPRPGISPSNIDVTESRNDLNINPEIVKRTQAVVDKIKQTLEMLAALKEDRGFRTISLQSAENGDSKQIAPNLTAYTADNELQGSSSQPNGSLDESKRKKRDNFVLKEPYNRKGFIIKKNTVGGENVKEEWVPIGSGMTLIPREKYKRINWKSYTIATRSLLVAVFPRRVLATHSLTGKPSPAFQDKPAKMTLDQRKTSDVIAEVVDRFKVRENLVSKGISPSNIAVTESRNHLNINPEIVKRTQAVVDKIKQTLEMLATLKEDRGFRTISLQSAVNGDSTEQTEPIAPNVTAYTADTELQGSSSQPNRVLATHSLTGKPSPAFQDKPAKMSLCQRKTSDVIAEVVDRFKVRENLVRSVIATKCADECKMWQTRCKKIATKIKEATDTVQRLYLFSVSIECLHKS</sequence>
<evidence type="ECO:0000313" key="8">
    <source>
        <dbReference type="EMBL" id="CAB3234194.1"/>
    </source>
</evidence>
<feature type="compositionally biased region" description="Acidic residues" evidence="6">
    <location>
        <begin position="42"/>
        <end position="53"/>
    </location>
</feature>
<dbReference type="Proteomes" id="UP000494256">
    <property type="component" value="Unassembled WGS sequence"/>
</dbReference>
<dbReference type="AlphaFoldDB" id="A0A8S0ZR44"/>
<dbReference type="EMBL" id="CADEBD010000294">
    <property type="protein sequence ID" value="CAB3234194.1"/>
    <property type="molecule type" value="Genomic_DNA"/>
</dbReference>
<feature type="compositionally biased region" description="Polar residues" evidence="6">
    <location>
        <begin position="146"/>
        <end position="162"/>
    </location>
</feature>
<comment type="subcellular location">
    <subcellularLocation>
        <location evidence="1">Nucleus</location>
    </subcellularLocation>
</comment>
<dbReference type="InterPro" id="IPR037496">
    <property type="entry name" value="BEND6-like"/>
</dbReference>
<dbReference type="SMART" id="SM01025">
    <property type="entry name" value="BEN"/>
    <property type="match status" value="2"/>
</dbReference>